<dbReference type="STRING" id="1229662.W3XKY2"/>
<dbReference type="eggNOG" id="KOG1014">
    <property type="taxonomic scope" value="Eukaryota"/>
</dbReference>
<accession>W3XKY2</accession>
<reference evidence="2" key="1">
    <citation type="journal article" date="2015" name="BMC Genomics">
        <title>Genomic and transcriptomic analysis of the endophytic fungus Pestalotiopsis fici reveals its lifestyle and high potential for synthesis of natural products.</title>
        <authorList>
            <person name="Wang X."/>
            <person name="Zhang X."/>
            <person name="Liu L."/>
            <person name="Xiang M."/>
            <person name="Wang W."/>
            <person name="Sun X."/>
            <person name="Che Y."/>
            <person name="Guo L."/>
            <person name="Liu G."/>
            <person name="Guo L."/>
            <person name="Wang C."/>
            <person name="Yin W.B."/>
            <person name="Stadler M."/>
            <person name="Zhang X."/>
            <person name="Liu X."/>
        </authorList>
    </citation>
    <scope>NUCLEOTIDE SEQUENCE [LARGE SCALE GENOMIC DNA]</scope>
    <source>
        <strain evidence="2">W106-1 / CGMCC3.15140</strain>
    </source>
</reference>
<dbReference type="SUPFAM" id="SSF51735">
    <property type="entry name" value="NAD(P)-binding Rossmann-fold domains"/>
    <property type="match status" value="1"/>
</dbReference>
<dbReference type="EMBL" id="KI912110">
    <property type="protein sequence ID" value="ETS86127.1"/>
    <property type="molecule type" value="Genomic_DNA"/>
</dbReference>
<dbReference type="PANTHER" id="PTHR43431:SF7">
    <property type="entry name" value="OXIDOREDUCTASE, SHORT CHAIN DEHYDROGENASE_REDUCTASE FAMILY (AFU_ORTHOLOGUE AFUA_5G14000)"/>
    <property type="match status" value="1"/>
</dbReference>
<dbReference type="OrthoDB" id="5399006at2759"/>
<organism evidence="1 2">
    <name type="scientific">Pestalotiopsis fici (strain W106-1 / CGMCC3.15140)</name>
    <dbReference type="NCBI Taxonomy" id="1229662"/>
    <lineage>
        <taxon>Eukaryota</taxon>
        <taxon>Fungi</taxon>
        <taxon>Dikarya</taxon>
        <taxon>Ascomycota</taxon>
        <taxon>Pezizomycotina</taxon>
        <taxon>Sordariomycetes</taxon>
        <taxon>Xylariomycetidae</taxon>
        <taxon>Amphisphaeriales</taxon>
        <taxon>Sporocadaceae</taxon>
        <taxon>Pestalotiopsis</taxon>
    </lineage>
</organism>
<dbReference type="RefSeq" id="XP_007830924.1">
    <property type="nucleotide sequence ID" value="XM_007832733.1"/>
</dbReference>
<keyword evidence="2" id="KW-1185">Reference proteome</keyword>
<dbReference type="InterPro" id="IPR002347">
    <property type="entry name" value="SDR_fam"/>
</dbReference>
<protein>
    <recommendedName>
        <fullName evidence="3">NAD(P)-binding protein</fullName>
    </recommendedName>
</protein>
<dbReference type="InterPro" id="IPR036291">
    <property type="entry name" value="NAD(P)-bd_dom_sf"/>
</dbReference>
<dbReference type="Pfam" id="PF00106">
    <property type="entry name" value="adh_short"/>
    <property type="match status" value="1"/>
</dbReference>
<proteinExistence type="predicted"/>
<dbReference type="AlphaFoldDB" id="W3XKY2"/>
<dbReference type="GeneID" id="19269165"/>
<name>W3XKY2_PESFW</name>
<sequence>MASKFYAVVIGAGPGTGRASAIRFSKAYPVALLARSPESYEATVEEINAAGGKAIGINADASNPDSLKAAFETINKEFAGHKLAAAIYNASAGYGVKPFLEVKLEDLDRTIEGNIRGLFNFAQSTLPLLEDAVSSSRFPPTLIVTGATASIKGSARFACFAAGKSGARALAQSIAREYQPKGVHVAHAVVDGVIDIPRTQSYNVNGGAEDGKISADSIAETYWNLHTQHRSGFTWEVDIRPYVEKW</sequence>
<evidence type="ECO:0000313" key="1">
    <source>
        <dbReference type="EMBL" id="ETS86127.1"/>
    </source>
</evidence>
<gene>
    <name evidence="1" type="ORF">PFICI_04152</name>
</gene>
<evidence type="ECO:0008006" key="3">
    <source>
        <dbReference type="Google" id="ProtNLM"/>
    </source>
</evidence>
<dbReference type="Proteomes" id="UP000030651">
    <property type="component" value="Unassembled WGS sequence"/>
</dbReference>
<dbReference type="KEGG" id="pfy:PFICI_04152"/>
<dbReference type="InParanoid" id="W3XKY2"/>
<dbReference type="Gene3D" id="3.40.50.720">
    <property type="entry name" value="NAD(P)-binding Rossmann-like Domain"/>
    <property type="match status" value="1"/>
</dbReference>
<dbReference type="OMA" id="WVFEHED"/>
<evidence type="ECO:0000313" key="2">
    <source>
        <dbReference type="Proteomes" id="UP000030651"/>
    </source>
</evidence>
<dbReference type="PANTHER" id="PTHR43431">
    <property type="entry name" value="OXIDOREDUCTASE, SHORT CHAIN DEHYDROGENASE/REDUCTASE FAMILY (AFU_ORTHOLOGUE AFUA_5G14000)"/>
    <property type="match status" value="1"/>
</dbReference>
<dbReference type="HOGENOM" id="CLU_010194_17_0_1"/>